<dbReference type="Gene3D" id="3.80.10.10">
    <property type="entry name" value="Ribonuclease Inhibitor"/>
    <property type="match status" value="1"/>
</dbReference>
<feature type="compositionally biased region" description="Low complexity" evidence="2">
    <location>
        <begin position="35"/>
        <end position="56"/>
    </location>
</feature>
<feature type="compositionally biased region" description="Acidic residues" evidence="2">
    <location>
        <begin position="60"/>
        <end position="74"/>
    </location>
</feature>
<evidence type="ECO:0000256" key="2">
    <source>
        <dbReference type="SAM" id="MobiDB-lite"/>
    </source>
</evidence>
<evidence type="ECO:0000259" key="3">
    <source>
        <dbReference type="Pfam" id="PF23247"/>
    </source>
</evidence>
<evidence type="ECO:0000256" key="1">
    <source>
        <dbReference type="ARBA" id="ARBA00022821"/>
    </source>
</evidence>
<protein>
    <recommendedName>
        <fullName evidence="3">Disease resistance protein At4g27190-like leucine-rich repeats domain-containing protein</fullName>
    </recommendedName>
</protein>
<evidence type="ECO:0000313" key="4">
    <source>
        <dbReference type="EMBL" id="GKV32105.1"/>
    </source>
</evidence>
<comment type="caution">
    <text evidence="4">The sequence shown here is derived from an EMBL/GenBank/DDBJ whole genome shotgun (WGS) entry which is preliminary data.</text>
</comment>
<feature type="domain" description="Disease resistance protein At4g27190-like leucine-rich repeats" evidence="3">
    <location>
        <begin position="102"/>
        <end position="220"/>
    </location>
</feature>
<feature type="region of interest" description="Disordered" evidence="2">
    <location>
        <begin position="33"/>
        <end position="74"/>
    </location>
</feature>
<organism evidence="4 5">
    <name type="scientific">Rubroshorea leprosula</name>
    <dbReference type="NCBI Taxonomy" id="152421"/>
    <lineage>
        <taxon>Eukaryota</taxon>
        <taxon>Viridiplantae</taxon>
        <taxon>Streptophyta</taxon>
        <taxon>Embryophyta</taxon>
        <taxon>Tracheophyta</taxon>
        <taxon>Spermatophyta</taxon>
        <taxon>Magnoliopsida</taxon>
        <taxon>eudicotyledons</taxon>
        <taxon>Gunneridae</taxon>
        <taxon>Pentapetalae</taxon>
        <taxon>rosids</taxon>
        <taxon>malvids</taxon>
        <taxon>Malvales</taxon>
        <taxon>Dipterocarpaceae</taxon>
        <taxon>Rubroshorea</taxon>
    </lineage>
</organism>
<dbReference type="EMBL" id="BPVZ01000094">
    <property type="protein sequence ID" value="GKV32105.1"/>
    <property type="molecule type" value="Genomic_DNA"/>
</dbReference>
<keyword evidence="1" id="KW-0611">Plant defense</keyword>
<reference evidence="4 5" key="1">
    <citation type="journal article" date="2021" name="Commun. Biol.">
        <title>The genome of Shorea leprosula (Dipterocarpaceae) highlights the ecological relevance of drought in aseasonal tropical rainforests.</title>
        <authorList>
            <person name="Ng K.K.S."/>
            <person name="Kobayashi M.J."/>
            <person name="Fawcett J.A."/>
            <person name="Hatakeyama M."/>
            <person name="Paape T."/>
            <person name="Ng C.H."/>
            <person name="Ang C.C."/>
            <person name="Tnah L.H."/>
            <person name="Lee C.T."/>
            <person name="Nishiyama T."/>
            <person name="Sese J."/>
            <person name="O'Brien M.J."/>
            <person name="Copetti D."/>
            <person name="Mohd Noor M.I."/>
            <person name="Ong R.C."/>
            <person name="Putra M."/>
            <person name="Sireger I.Z."/>
            <person name="Indrioko S."/>
            <person name="Kosugi Y."/>
            <person name="Izuno A."/>
            <person name="Isagi Y."/>
            <person name="Lee S.L."/>
            <person name="Shimizu K.K."/>
        </authorList>
    </citation>
    <scope>NUCLEOTIDE SEQUENCE [LARGE SCALE GENOMIC DNA]</scope>
    <source>
        <strain evidence="4">214</strain>
    </source>
</reference>
<accession>A0AAV5L4Q0</accession>
<dbReference type="InterPro" id="IPR057135">
    <property type="entry name" value="At4g27190-like_LRR"/>
</dbReference>
<dbReference type="InterPro" id="IPR050905">
    <property type="entry name" value="Plant_NBS-LRR"/>
</dbReference>
<evidence type="ECO:0000313" key="5">
    <source>
        <dbReference type="Proteomes" id="UP001054252"/>
    </source>
</evidence>
<dbReference type="SUPFAM" id="SSF52047">
    <property type="entry name" value="RNI-like"/>
    <property type="match status" value="1"/>
</dbReference>
<keyword evidence="5" id="KW-1185">Reference proteome</keyword>
<sequence length="267" mass="30199">MRKLKFCLLVEFNEIQTIVSGVESNKEHTDILEYGSNSSESGGGSTTLQRETQTLTRDTESDEEQDDTLEDDTNNSECGDWSNFAQQAALLNLQYLHIYCLKNLVNIWRTQTNDKQCLSCLKFLKLHMCPKLSVIFHPALLANLGMLEVLTVKNCPEVTSVVSLTTNELVDPLVHYLPSLRRMSLLYLPKLASISSGVQIAPKLEKTGFCSCPKLQSLSTKEISSGELEVIRGESKWWEALKWNKSEWGNQLDYLQSIFAQLQGRKM</sequence>
<dbReference type="Pfam" id="PF23247">
    <property type="entry name" value="LRR_RPS2"/>
    <property type="match status" value="1"/>
</dbReference>
<dbReference type="PANTHER" id="PTHR33463:SF179">
    <property type="entry name" value="NB-ARC DOMAIN-CONTAINING PROTEIN"/>
    <property type="match status" value="1"/>
</dbReference>
<proteinExistence type="predicted"/>
<dbReference type="InterPro" id="IPR032675">
    <property type="entry name" value="LRR_dom_sf"/>
</dbReference>
<name>A0AAV5L4Q0_9ROSI</name>
<dbReference type="PANTHER" id="PTHR33463">
    <property type="entry name" value="NB-ARC DOMAIN-CONTAINING PROTEIN-RELATED"/>
    <property type="match status" value="1"/>
</dbReference>
<dbReference type="Proteomes" id="UP001054252">
    <property type="component" value="Unassembled WGS sequence"/>
</dbReference>
<dbReference type="AlphaFoldDB" id="A0AAV5L4Q0"/>
<gene>
    <name evidence="4" type="ORF">SLEP1_g40734</name>
</gene>